<comment type="caution">
    <text evidence="6">The sequence shown here is derived from an EMBL/GenBank/DDBJ whole genome shotgun (WGS) entry which is preliminary data.</text>
</comment>
<dbReference type="Proteomes" id="UP001293593">
    <property type="component" value="Unassembled WGS sequence"/>
</dbReference>
<accession>A0AAE1TCX6</accession>
<protein>
    <submittedName>
        <fullName evidence="6">Uncharacterized protein</fullName>
    </submittedName>
</protein>
<dbReference type="PANTHER" id="PTHR10543">
    <property type="entry name" value="BETA-CAROTENE DIOXYGENASE"/>
    <property type="match status" value="1"/>
</dbReference>
<evidence type="ECO:0000256" key="3">
    <source>
        <dbReference type="ARBA" id="ARBA00022964"/>
    </source>
</evidence>
<dbReference type="GO" id="GO:0009570">
    <property type="term" value="C:chloroplast stroma"/>
    <property type="evidence" value="ECO:0007669"/>
    <property type="project" value="TreeGrafter"/>
</dbReference>
<sequence>MLMKSVTPNGDINTRGCYDFHGRLFMSMTAHPKIDPDSGEAFAFCYDPVPPFLTYFRFDSNGVKQPDPVFSMTQPSFLHDFAITKKYAIFTDIQIGMNPLDMVRSQVYCLLDNCRIKE</sequence>
<dbReference type="PANTHER" id="PTHR10543:SF46">
    <property type="entry name" value="CAROTENOID CLEAVAGE DIOXYGENASE 4, CHLOROPLASTIC-RELATED"/>
    <property type="match status" value="1"/>
</dbReference>
<organism evidence="6 7">
    <name type="scientific">Acacia crassicarpa</name>
    <name type="common">northern wattle</name>
    <dbReference type="NCBI Taxonomy" id="499986"/>
    <lineage>
        <taxon>Eukaryota</taxon>
        <taxon>Viridiplantae</taxon>
        <taxon>Streptophyta</taxon>
        <taxon>Embryophyta</taxon>
        <taxon>Tracheophyta</taxon>
        <taxon>Spermatophyta</taxon>
        <taxon>Magnoliopsida</taxon>
        <taxon>eudicotyledons</taxon>
        <taxon>Gunneridae</taxon>
        <taxon>Pentapetalae</taxon>
        <taxon>rosids</taxon>
        <taxon>fabids</taxon>
        <taxon>Fabales</taxon>
        <taxon>Fabaceae</taxon>
        <taxon>Caesalpinioideae</taxon>
        <taxon>mimosoid clade</taxon>
        <taxon>Acacieae</taxon>
        <taxon>Acacia</taxon>
    </lineage>
</organism>
<keyword evidence="4 5" id="KW-0408">Iron</keyword>
<comment type="cofactor">
    <cofactor evidence="5">
        <name>Fe(2+)</name>
        <dbReference type="ChEBI" id="CHEBI:29033"/>
    </cofactor>
    <text evidence="5">Binds 1 Fe(2+) ion per subunit.</text>
</comment>
<keyword evidence="2 5" id="KW-0479">Metal-binding</keyword>
<evidence type="ECO:0000256" key="5">
    <source>
        <dbReference type="PIRSR" id="PIRSR604294-1"/>
    </source>
</evidence>
<dbReference type="InterPro" id="IPR004294">
    <property type="entry name" value="Carotenoid_Oase"/>
</dbReference>
<proteinExistence type="inferred from homology"/>
<evidence type="ECO:0000313" key="7">
    <source>
        <dbReference type="Proteomes" id="UP001293593"/>
    </source>
</evidence>
<dbReference type="GO" id="GO:0010436">
    <property type="term" value="F:carotenoid dioxygenase activity"/>
    <property type="evidence" value="ECO:0007669"/>
    <property type="project" value="TreeGrafter"/>
</dbReference>
<dbReference type="Pfam" id="PF03055">
    <property type="entry name" value="RPE65"/>
    <property type="match status" value="1"/>
</dbReference>
<evidence type="ECO:0000256" key="2">
    <source>
        <dbReference type="ARBA" id="ARBA00022723"/>
    </source>
</evidence>
<evidence type="ECO:0000256" key="4">
    <source>
        <dbReference type="ARBA" id="ARBA00023004"/>
    </source>
</evidence>
<keyword evidence="7" id="KW-1185">Reference proteome</keyword>
<dbReference type="GO" id="GO:0016121">
    <property type="term" value="P:carotene catabolic process"/>
    <property type="evidence" value="ECO:0007669"/>
    <property type="project" value="TreeGrafter"/>
</dbReference>
<name>A0AAE1TCX6_9FABA</name>
<gene>
    <name evidence="6" type="ORF">QN277_012402</name>
</gene>
<feature type="binding site" evidence="5">
    <location>
        <position position="79"/>
    </location>
    <ligand>
        <name>Fe cation</name>
        <dbReference type="ChEBI" id="CHEBI:24875"/>
        <note>catalytic</note>
    </ligand>
</feature>
<evidence type="ECO:0000256" key="1">
    <source>
        <dbReference type="ARBA" id="ARBA00006787"/>
    </source>
</evidence>
<comment type="similarity">
    <text evidence="1">Belongs to the carotenoid oxygenase family.</text>
</comment>
<dbReference type="AlphaFoldDB" id="A0AAE1TCX6"/>
<dbReference type="GO" id="GO:0046872">
    <property type="term" value="F:metal ion binding"/>
    <property type="evidence" value="ECO:0007669"/>
    <property type="project" value="UniProtKB-KW"/>
</dbReference>
<evidence type="ECO:0000313" key="6">
    <source>
        <dbReference type="EMBL" id="KAK4280832.1"/>
    </source>
</evidence>
<dbReference type="EMBL" id="JAWXYG010000002">
    <property type="protein sequence ID" value="KAK4280832.1"/>
    <property type="molecule type" value="Genomic_DNA"/>
</dbReference>
<feature type="binding site" evidence="5">
    <location>
        <position position="31"/>
    </location>
    <ligand>
        <name>Fe cation</name>
        <dbReference type="ChEBI" id="CHEBI:24875"/>
        <note>catalytic</note>
    </ligand>
</feature>
<keyword evidence="3" id="KW-0223">Dioxygenase</keyword>
<reference evidence="6" key="1">
    <citation type="submission" date="2023-10" db="EMBL/GenBank/DDBJ databases">
        <title>Chromosome-level genome of the transformable northern wattle, Acacia crassicarpa.</title>
        <authorList>
            <person name="Massaro I."/>
            <person name="Sinha N.R."/>
            <person name="Poethig S."/>
            <person name="Leichty A.R."/>
        </authorList>
    </citation>
    <scope>NUCLEOTIDE SEQUENCE</scope>
    <source>
        <strain evidence="6">Acra3RX</strain>
        <tissue evidence="6">Leaf</tissue>
    </source>
</reference>
<keyword evidence="3" id="KW-0560">Oxidoreductase</keyword>